<protein>
    <submittedName>
        <fullName evidence="1">T9SS type A sorting domain-containing protein</fullName>
    </submittedName>
</protein>
<evidence type="ECO:0000313" key="2">
    <source>
        <dbReference type="Proteomes" id="UP000823612"/>
    </source>
</evidence>
<dbReference type="InterPro" id="IPR026444">
    <property type="entry name" value="Secre_tail"/>
</dbReference>
<evidence type="ECO:0000313" key="1">
    <source>
        <dbReference type="EMBL" id="MBO8433386.1"/>
    </source>
</evidence>
<name>A0A9D9H1Y5_9BACT</name>
<dbReference type="AlphaFoldDB" id="A0A9D9H1Y5"/>
<dbReference type="NCBIfam" id="TIGR04183">
    <property type="entry name" value="Por_Secre_tail"/>
    <property type="match status" value="1"/>
</dbReference>
<organism evidence="1 2">
    <name type="scientific">Candidatus Pullibacteroides excrementavium</name>
    <dbReference type="NCBI Taxonomy" id="2840905"/>
    <lineage>
        <taxon>Bacteria</taxon>
        <taxon>Pseudomonadati</taxon>
        <taxon>Bacteroidota</taxon>
        <taxon>Bacteroidia</taxon>
        <taxon>Bacteroidales</taxon>
        <taxon>Candidatus Pullibacteroides</taxon>
    </lineage>
</organism>
<proteinExistence type="predicted"/>
<sequence length="305" mass="34241">MKNKILIGTIAALVLSFLDFVSGQESFSFKLYMESLANGKKDTLELGISPNGCTGCDYDSSLCSPVFYPFDDTIAHIGAFAVTGEPQYFDYEYNGNNFDTNYDPPLECPVFLKKRIVPLRYDMVIVFPASAVPIRLSWDSVLLSDPTVASPVLTDLRPSLRWDIIDIGSNYKEWMSECSSFTIGGYGWGWSGVPALTSIYDSAGNRHRYQYCFIQLGLDRTATNEIEKECPNVIKIIPNPVTESFTFYSDMTLQTWRVFNIAGQIIASGAGSQSQVDCHGWNKGLYIFEGISPQMQKYHVKFIKR</sequence>
<gene>
    <name evidence="1" type="ORF">IAB08_08875</name>
</gene>
<comment type="caution">
    <text evidence="1">The sequence shown here is derived from an EMBL/GenBank/DDBJ whole genome shotgun (WGS) entry which is preliminary data.</text>
</comment>
<reference evidence="1" key="2">
    <citation type="journal article" date="2021" name="PeerJ">
        <title>Extensive microbial diversity within the chicken gut microbiome revealed by metagenomics and culture.</title>
        <authorList>
            <person name="Gilroy R."/>
            <person name="Ravi A."/>
            <person name="Getino M."/>
            <person name="Pursley I."/>
            <person name="Horton D.L."/>
            <person name="Alikhan N.F."/>
            <person name="Baker D."/>
            <person name="Gharbi K."/>
            <person name="Hall N."/>
            <person name="Watson M."/>
            <person name="Adriaenssens E.M."/>
            <person name="Foster-Nyarko E."/>
            <person name="Jarju S."/>
            <person name="Secka A."/>
            <person name="Antonio M."/>
            <person name="Oren A."/>
            <person name="Chaudhuri R.R."/>
            <person name="La Ragione R."/>
            <person name="Hildebrand F."/>
            <person name="Pallen M.J."/>
        </authorList>
    </citation>
    <scope>NUCLEOTIDE SEQUENCE</scope>
    <source>
        <strain evidence="1">2889</strain>
    </source>
</reference>
<dbReference type="EMBL" id="JADIMZ010000131">
    <property type="protein sequence ID" value="MBO8433386.1"/>
    <property type="molecule type" value="Genomic_DNA"/>
</dbReference>
<reference evidence="1" key="1">
    <citation type="submission" date="2020-10" db="EMBL/GenBank/DDBJ databases">
        <authorList>
            <person name="Gilroy R."/>
        </authorList>
    </citation>
    <scope>NUCLEOTIDE SEQUENCE</scope>
    <source>
        <strain evidence="1">2889</strain>
    </source>
</reference>
<dbReference type="Proteomes" id="UP000823612">
    <property type="component" value="Unassembled WGS sequence"/>
</dbReference>
<accession>A0A9D9H1Y5</accession>